<reference evidence="4" key="1">
    <citation type="journal article" date="2013" name="Science">
        <title>The Amborella genome and the evolution of flowering plants.</title>
        <authorList>
            <consortium name="Amborella Genome Project"/>
        </authorList>
    </citation>
    <scope>NUCLEOTIDE SEQUENCE [LARGE SCALE GENOMIC DNA]</scope>
</reference>
<dbReference type="KEGG" id="atr:18422722"/>
<evidence type="ECO:0000256" key="2">
    <source>
        <dbReference type="PROSITE-ProRule" id="PRU00708"/>
    </source>
</evidence>
<evidence type="ECO:0000313" key="3">
    <source>
        <dbReference type="EMBL" id="ERM94807.1"/>
    </source>
</evidence>
<feature type="repeat" description="PPR" evidence="2">
    <location>
        <begin position="272"/>
        <end position="306"/>
    </location>
</feature>
<dbReference type="EMBL" id="KI397507">
    <property type="protein sequence ID" value="ERM94807.1"/>
    <property type="molecule type" value="Genomic_DNA"/>
</dbReference>
<evidence type="ECO:0000313" key="4">
    <source>
        <dbReference type="Proteomes" id="UP000017836"/>
    </source>
</evidence>
<gene>
    <name evidence="3" type="ORF">AMTR_s00011p00266560</name>
</gene>
<dbReference type="InterPro" id="IPR002885">
    <property type="entry name" value="PPR_rpt"/>
</dbReference>
<dbReference type="AlphaFoldDB" id="W1NG87"/>
<sequence length="993" mass="110806">MKAHPNLRMVAPLLLHLCNSLRLQETHPLLLTSTHLLHSSANHDLQISEIPHQKTLRKPQNATVGRAYSTRSQMNLQVQSVENPDKSSVILFCSDPEKISRTRLSFDVPFTKQFNLKTEASGSALRSFVHGGCSLKIGANLGAGINEKNPEKVLGASKNFEKTEDFISLFNQCSETPSKLPQGKFRREVQSTSNTNLEIQANSPAKRAQKITGTNSRFRSNALNPDCEIQARPQPEKTQEKASSIRAQIGQLCKEGQLDEAMKLFYTLSKPNIVTYNTLIVGFICNRLPKKALEFYSKLVSTGLKPDHYTYSAAMKACTELQELRLGMAIHSQIILNGVNPNQILYNSLLSLYCNCLDSHSVQSLFDKMPRKNSITYNTMISWFVRNEQGSKALELFNFMLMARIQPTIVSFVNIFPASSLLGLGFKPLGSLHGLILKHGPSYYNCPFAVSTLICAYCEISAIDLARKIFDRLSDKNVEVWNTMINGYLQNNFSGEALELFQLILVSKLKPDIVTLLVGLTTISQAQVIKFGRELHAYLIKTVEKSPLILSNALIAMYARCDGIEISRKIFDRMVERDLVSWNTMVSACVQNGFDLEGLELVREMLRLGFHPDSITVTALASASSNLRDSRLGKQTHAYILRNGVEPLGLESYLIDMYAKSGLITVSELVFDKIIERDTVVWNAMIAGYVQNGVGDKAFAIFQEMQEQGCTPNSVTIASLLPVCNLTASIRNGCELHCYAIRHFLDQNVFVDTALIDMYGKCGSIASSEKIFNQMPQKNTISYTTMISCYGLHGHGQRALELFNHMPKLGIKPDRITYVAVLSACAFSGLVDEGMQIFDSMVGEKKPGMEHHCCVVDMLGRAGRVREAYEFVENMGAEADVRIWGSLLGACKIHGELELGKVVAKRLFEVEKGLVGYHVLLSNMYALKGRWESVDMVRRGIKEMGLKKEPGCSWIEVGGWVHLFVAKDQKHPQSDEIYGKLRDLDAEMRLLGL</sequence>
<feature type="repeat" description="PPR" evidence="2">
    <location>
        <begin position="814"/>
        <end position="844"/>
    </location>
</feature>
<dbReference type="PANTHER" id="PTHR47926">
    <property type="entry name" value="PENTATRICOPEPTIDE REPEAT-CONTAINING PROTEIN"/>
    <property type="match status" value="1"/>
</dbReference>
<dbReference type="Pfam" id="PF01535">
    <property type="entry name" value="PPR"/>
    <property type="match status" value="4"/>
</dbReference>
<dbReference type="HOGENOM" id="CLU_002706_15_6_1"/>
<dbReference type="InterPro" id="IPR046849">
    <property type="entry name" value="E2_motif"/>
</dbReference>
<dbReference type="InterPro" id="IPR011990">
    <property type="entry name" value="TPR-like_helical_dom_sf"/>
</dbReference>
<keyword evidence="4" id="KW-1185">Reference proteome</keyword>
<feature type="repeat" description="PPR" evidence="2">
    <location>
        <begin position="578"/>
        <end position="612"/>
    </location>
</feature>
<dbReference type="Gene3D" id="1.25.40.10">
    <property type="entry name" value="Tetratricopeptide repeat domain"/>
    <property type="match status" value="6"/>
</dbReference>
<organism evidence="3 4">
    <name type="scientific">Amborella trichopoda</name>
    <dbReference type="NCBI Taxonomy" id="13333"/>
    <lineage>
        <taxon>Eukaryota</taxon>
        <taxon>Viridiplantae</taxon>
        <taxon>Streptophyta</taxon>
        <taxon>Embryophyta</taxon>
        <taxon>Tracheophyta</taxon>
        <taxon>Spermatophyta</taxon>
        <taxon>Magnoliopsida</taxon>
        <taxon>Amborellales</taxon>
        <taxon>Amborellaceae</taxon>
        <taxon>Amborella</taxon>
    </lineage>
</organism>
<name>W1NG87_AMBTC</name>
<proteinExistence type="predicted"/>
<feature type="repeat" description="PPR" evidence="2">
    <location>
        <begin position="373"/>
        <end position="407"/>
    </location>
</feature>
<dbReference type="GO" id="GO:0009451">
    <property type="term" value="P:RNA modification"/>
    <property type="evidence" value="ECO:0007669"/>
    <property type="project" value="InterPro"/>
</dbReference>
<dbReference type="FunFam" id="1.25.40.10:FF:000090">
    <property type="entry name" value="Pentatricopeptide repeat-containing protein, chloroplastic"/>
    <property type="match status" value="1"/>
</dbReference>
<dbReference type="GO" id="GO:0003723">
    <property type="term" value="F:RNA binding"/>
    <property type="evidence" value="ECO:0007669"/>
    <property type="project" value="InterPro"/>
</dbReference>
<dbReference type="InterPro" id="IPR046848">
    <property type="entry name" value="E_motif"/>
</dbReference>
<dbReference type="PROSITE" id="PS51375">
    <property type="entry name" value="PPR"/>
    <property type="match status" value="7"/>
</dbReference>
<feature type="repeat" description="PPR" evidence="2">
    <location>
        <begin position="779"/>
        <end position="813"/>
    </location>
</feature>
<dbReference type="NCBIfam" id="TIGR00756">
    <property type="entry name" value="PPR"/>
    <property type="match status" value="6"/>
</dbReference>
<feature type="repeat" description="PPR" evidence="2">
    <location>
        <begin position="477"/>
        <end position="511"/>
    </location>
</feature>
<evidence type="ECO:0000256" key="1">
    <source>
        <dbReference type="ARBA" id="ARBA00022737"/>
    </source>
</evidence>
<dbReference type="Pfam" id="PF20430">
    <property type="entry name" value="Eplus_motif"/>
    <property type="match status" value="1"/>
</dbReference>
<protein>
    <recommendedName>
        <fullName evidence="5">Pentacotripeptide-repeat region of PRORP domain-containing protein</fullName>
    </recommendedName>
</protein>
<dbReference type="InterPro" id="IPR046960">
    <property type="entry name" value="PPR_At4g14850-like_plant"/>
</dbReference>
<feature type="repeat" description="PPR" evidence="2">
    <location>
        <begin position="678"/>
        <end position="712"/>
    </location>
</feature>
<dbReference type="eggNOG" id="KOG4197">
    <property type="taxonomic scope" value="Eukaryota"/>
</dbReference>
<dbReference type="OMA" id="CCIADML"/>
<evidence type="ECO:0008006" key="5">
    <source>
        <dbReference type="Google" id="ProtNLM"/>
    </source>
</evidence>
<dbReference type="Pfam" id="PF13041">
    <property type="entry name" value="PPR_2"/>
    <property type="match status" value="4"/>
</dbReference>
<dbReference type="PANTHER" id="PTHR47926:SF347">
    <property type="entry name" value="PENTATRICOPEPTIDE REPEAT-CONTAINING PROTEIN"/>
    <property type="match status" value="1"/>
</dbReference>
<dbReference type="Gramene" id="ERM94807">
    <property type="protein sequence ID" value="ERM94807"/>
    <property type="gene ID" value="AMTR_s00011p00266560"/>
</dbReference>
<keyword evidence="1" id="KW-0677">Repeat</keyword>
<dbReference type="OrthoDB" id="756178at2759"/>
<dbReference type="Proteomes" id="UP000017836">
    <property type="component" value="Unassembled WGS sequence"/>
</dbReference>
<accession>W1NG87</accession>
<dbReference type="Pfam" id="PF20431">
    <property type="entry name" value="E_motif"/>
    <property type="match status" value="1"/>
</dbReference>
<dbReference type="FunFam" id="1.25.40.10:FF:000343">
    <property type="entry name" value="Pentatricopeptide repeat-containing protein At3g58590"/>
    <property type="match status" value="1"/>
</dbReference>